<organism evidence="1 2">
    <name type="scientific">Shewanella benthica</name>
    <dbReference type="NCBI Taxonomy" id="43661"/>
    <lineage>
        <taxon>Bacteria</taxon>
        <taxon>Pseudomonadati</taxon>
        <taxon>Pseudomonadota</taxon>
        <taxon>Gammaproteobacteria</taxon>
        <taxon>Alteromonadales</taxon>
        <taxon>Shewanellaceae</taxon>
        <taxon>Shewanella</taxon>
    </lineage>
</organism>
<dbReference type="InterPro" id="IPR036388">
    <property type="entry name" value="WH-like_DNA-bd_sf"/>
</dbReference>
<gene>
    <name evidence="1" type="ORF">SHEWBE_1456</name>
</gene>
<reference evidence="2" key="1">
    <citation type="submission" date="2018-06" db="EMBL/GenBank/DDBJ databases">
        <authorList>
            <person name="Cea G.-C."/>
            <person name="William W."/>
        </authorList>
    </citation>
    <scope>NUCLEOTIDE SEQUENCE [LARGE SCALE GENOMIC DNA]</scope>
    <source>
        <strain evidence="2">DB21MT-2</strain>
    </source>
</reference>
<proteinExistence type="predicted"/>
<dbReference type="EMBL" id="LS483452">
    <property type="protein sequence ID" value="SQH75422.1"/>
    <property type="molecule type" value="Genomic_DNA"/>
</dbReference>
<dbReference type="InterPro" id="IPR016032">
    <property type="entry name" value="Sig_transdc_resp-reg_C-effctor"/>
</dbReference>
<accession>A0A330LZK6</accession>
<dbReference type="Proteomes" id="UP000250123">
    <property type="component" value="Chromosome SHEWBE"/>
</dbReference>
<evidence type="ECO:0000313" key="1">
    <source>
        <dbReference type="EMBL" id="SQH75422.1"/>
    </source>
</evidence>
<sequence length="193" mass="21993">MQIGCCWFDIKRTTLSNQQNETSWKMPLVEFVVLEHLARFRDQVLSKEQLLQLLPQEHRTPAKLQEAIDRLRFFLGKQSAQLLEAIDDQGFILHTRMKASINHTFSGPLAGMTKQKYGLLITQILLLIIFIHSIIEPVESIKPLNNQEIHTSSGIVSYYSVPNEGGSLADIEDLSRFFIPQLERCDSVLTVAT</sequence>
<dbReference type="RefSeq" id="WP_112351950.1">
    <property type="nucleotide sequence ID" value="NZ_LS483452.1"/>
</dbReference>
<protein>
    <submittedName>
        <fullName evidence="1">Transcriptional regulator-related protein</fullName>
    </submittedName>
</protein>
<dbReference type="AlphaFoldDB" id="A0A330LZK6"/>
<dbReference type="OrthoDB" id="6266241at2"/>
<dbReference type="KEGG" id="sbk:SHEWBE_1456"/>
<evidence type="ECO:0000313" key="2">
    <source>
        <dbReference type="Proteomes" id="UP000250123"/>
    </source>
</evidence>
<dbReference type="GO" id="GO:0006355">
    <property type="term" value="P:regulation of DNA-templated transcription"/>
    <property type="evidence" value="ECO:0007669"/>
    <property type="project" value="InterPro"/>
</dbReference>
<dbReference type="GO" id="GO:0003677">
    <property type="term" value="F:DNA binding"/>
    <property type="evidence" value="ECO:0007669"/>
    <property type="project" value="InterPro"/>
</dbReference>
<dbReference type="SUPFAM" id="SSF46894">
    <property type="entry name" value="C-terminal effector domain of the bipartite response regulators"/>
    <property type="match status" value="1"/>
</dbReference>
<name>A0A330LZK6_9GAMM</name>
<dbReference type="Gene3D" id="1.10.10.10">
    <property type="entry name" value="Winged helix-like DNA-binding domain superfamily/Winged helix DNA-binding domain"/>
    <property type="match status" value="1"/>
</dbReference>